<evidence type="ECO:0000256" key="3">
    <source>
        <dbReference type="ARBA" id="ARBA00013255"/>
    </source>
</evidence>
<protein>
    <recommendedName>
        <fullName evidence="3 11">Phosphoribosylamine--glycine ligase</fullName>
        <ecNumber evidence="3 11">6.3.4.13</ecNumber>
    </recommendedName>
    <alternativeName>
        <fullName evidence="11">GARS</fullName>
    </alternativeName>
    <alternativeName>
        <fullName evidence="9 11">Glycinamide ribonucleotide synthetase</fullName>
    </alternativeName>
    <alternativeName>
        <fullName evidence="10 11">Phosphoribosylglycinamide synthetase</fullName>
    </alternativeName>
</protein>
<dbReference type="Gene3D" id="3.90.600.10">
    <property type="entry name" value="Phosphoribosylglycinamide synthetase, C-terminal domain"/>
    <property type="match status" value="1"/>
</dbReference>
<organism evidence="14 15">
    <name type="scientific">Pelagibacter ubique</name>
    <dbReference type="NCBI Taxonomy" id="198252"/>
    <lineage>
        <taxon>Bacteria</taxon>
        <taxon>Pseudomonadati</taxon>
        <taxon>Pseudomonadota</taxon>
        <taxon>Alphaproteobacteria</taxon>
        <taxon>Candidatus Pelagibacterales</taxon>
        <taxon>Candidatus Pelagibacteraceae</taxon>
        <taxon>Candidatus Pelagibacter</taxon>
    </lineage>
</organism>
<dbReference type="PANTHER" id="PTHR43472:SF1">
    <property type="entry name" value="PHOSPHORIBOSYLAMINE--GLYCINE LIGASE, CHLOROPLASTIC"/>
    <property type="match status" value="1"/>
</dbReference>
<comment type="catalytic activity">
    <reaction evidence="11">
        <text>5-phospho-beta-D-ribosylamine + glycine + ATP = N(1)-(5-phospho-beta-D-ribosyl)glycinamide + ADP + phosphate + H(+)</text>
        <dbReference type="Rhea" id="RHEA:17453"/>
        <dbReference type="ChEBI" id="CHEBI:15378"/>
        <dbReference type="ChEBI" id="CHEBI:30616"/>
        <dbReference type="ChEBI" id="CHEBI:43474"/>
        <dbReference type="ChEBI" id="CHEBI:57305"/>
        <dbReference type="ChEBI" id="CHEBI:58681"/>
        <dbReference type="ChEBI" id="CHEBI:143788"/>
        <dbReference type="ChEBI" id="CHEBI:456216"/>
        <dbReference type="EC" id="6.3.4.13"/>
    </reaction>
</comment>
<comment type="similarity">
    <text evidence="8 11">Belongs to the GARS family.</text>
</comment>
<comment type="caution">
    <text evidence="14">The sequence shown here is derived from an EMBL/GenBank/DDBJ whole genome shotgun (WGS) entry which is preliminary data.</text>
</comment>
<keyword evidence="7 12" id="KW-0067">ATP-binding</keyword>
<name>A0ABX1T255_PELUQ</name>
<dbReference type="NCBIfam" id="TIGR00877">
    <property type="entry name" value="purD"/>
    <property type="match status" value="1"/>
</dbReference>
<dbReference type="EC" id="6.3.4.13" evidence="3 11"/>
<dbReference type="Pfam" id="PF02844">
    <property type="entry name" value="GARS_N"/>
    <property type="match status" value="1"/>
</dbReference>
<dbReference type="Gene3D" id="3.40.50.20">
    <property type="match status" value="1"/>
</dbReference>
<evidence type="ECO:0000256" key="4">
    <source>
        <dbReference type="ARBA" id="ARBA00022598"/>
    </source>
</evidence>
<evidence type="ECO:0000256" key="10">
    <source>
        <dbReference type="ARBA" id="ARBA00042864"/>
    </source>
</evidence>
<dbReference type="Gene3D" id="3.30.470.20">
    <property type="entry name" value="ATP-grasp fold, B domain"/>
    <property type="match status" value="1"/>
</dbReference>
<evidence type="ECO:0000313" key="14">
    <source>
        <dbReference type="EMBL" id="NMN67128.1"/>
    </source>
</evidence>
<dbReference type="HAMAP" id="MF_00138">
    <property type="entry name" value="GARS"/>
    <property type="match status" value="1"/>
</dbReference>
<dbReference type="SUPFAM" id="SSF52440">
    <property type="entry name" value="PreATP-grasp domain"/>
    <property type="match status" value="1"/>
</dbReference>
<feature type="domain" description="ATP-grasp" evidence="13">
    <location>
        <begin position="107"/>
        <end position="311"/>
    </location>
</feature>
<keyword evidence="4 11" id="KW-0436">Ligase</keyword>
<dbReference type="InterPro" id="IPR011761">
    <property type="entry name" value="ATP-grasp"/>
</dbReference>
<dbReference type="RefSeq" id="WP_169035643.1">
    <property type="nucleotide sequence ID" value="NZ_LANA01000001.1"/>
</dbReference>
<dbReference type="InterPro" id="IPR000115">
    <property type="entry name" value="PRibGlycinamide_synth"/>
</dbReference>
<gene>
    <name evidence="11" type="primary">purD</name>
    <name evidence="14" type="ORF">VP91_00002650</name>
</gene>
<dbReference type="EMBL" id="LANA01000001">
    <property type="protein sequence ID" value="NMN67128.1"/>
    <property type="molecule type" value="Genomic_DNA"/>
</dbReference>
<comment type="cofactor">
    <cofactor evidence="1">
        <name>Mn(2+)</name>
        <dbReference type="ChEBI" id="CHEBI:29035"/>
    </cofactor>
</comment>
<dbReference type="InterPro" id="IPR020560">
    <property type="entry name" value="PRibGlycinamide_synth_C-dom"/>
</dbReference>
<dbReference type="SMART" id="SM01210">
    <property type="entry name" value="GARS_C"/>
    <property type="match status" value="1"/>
</dbReference>
<evidence type="ECO:0000256" key="11">
    <source>
        <dbReference type="HAMAP-Rule" id="MF_00138"/>
    </source>
</evidence>
<dbReference type="Pfam" id="PF02843">
    <property type="entry name" value="GARS_C"/>
    <property type="match status" value="1"/>
</dbReference>
<evidence type="ECO:0000256" key="2">
    <source>
        <dbReference type="ARBA" id="ARBA00005174"/>
    </source>
</evidence>
<evidence type="ECO:0000256" key="7">
    <source>
        <dbReference type="ARBA" id="ARBA00022840"/>
    </source>
</evidence>
<reference evidence="14 15" key="1">
    <citation type="submission" date="2019-07" db="EMBL/GenBank/DDBJ databases">
        <title>SAR11 Genome Evolution.</title>
        <authorList>
            <person name="Giovannoni S."/>
        </authorList>
    </citation>
    <scope>NUCLEOTIDE SEQUENCE [LARGE SCALE GENOMIC DNA]</scope>
    <source>
        <strain evidence="14 15">HTCC9565</strain>
    </source>
</reference>
<dbReference type="InterPro" id="IPR020562">
    <property type="entry name" value="PRibGlycinamide_synth_N"/>
</dbReference>
<dbReference type="SMART" id="SM01209">
    <property type="entry name" value="GARS_A"/>
    <property type="match status" value="1"/>
</dbReference>
<dbReference type="InterPro" id="IPR011054">
    <property type="entry name" value="Rudment_hybrid_motif"/>
</dbReference>
<evidence type="ECO:0000256" key="1">
    <source>
        <dbReference type="ARBA" id="ARBA00001936"/>
    </source>
</evidence>
<evidence type="ECO:0000256" key="12">
    <source>
        <dbReference type="PROSITE-ProRule" id="PRU00409"/>
    </source>
</evidence>
<dbReference type="GO" id="GO:0016874">
    <property type="term" value="F:ligase activity"/>
    <property type="evidence" value="ECO:0007669"/>
    <property type="project" value="UniProtKB-KW"/>
</dbReference>
<dbReference type="InterPro" id="IPR013815">
    <property type="entry name" value="ATP_grasp_subdomain_1"/>
</dbReference>
<dbReference type="PANTHER" id="PTHR43472">
    <property type="entry name" value="PHOSPHORIBOSYLAMINE--GLYCINE LIGASE"/>
    <property type="match status" value="1"/>
</dbReference>
<dbReference type="InterPro" id="IPR016185">
    <property type="entry name" value="PreATP-grasp_dom_sf"/>
</dbReference>
<comment type="pathway">
    <text evidence="2 11">Purine metabolism; IMP biosynthesis via de novo pathway; N(1)-(5-phospho-D-ribosyl)glycinamide from 5-phospho-alpha-D-ribose 1-diphosphate: step 2/2.</text>
</comment>
<dbReference type="Proteomes" id="UP001166004">
    <property type="component" value="Unassembled WGS sequence"/>
</dbReference>
<evidence type="ECO:0000256" key="9">
    <source>
        <dbReference type="ARBA" id="ARBA00042242"/>
    </source>
</evidence>
<keyword evidence="15" id="KW-1185">Reference proteome</keyword>
<dbReference type="PROSITE" id="PS50975">
    <property type="entry name" value="ATP_GRASP"/>
    <property type="match status" value="1"/>
</dbReference>
<evidence type="ECO:0000259" key="13">
    <source>
        <dbReference type="PROSITE" id="PS50975"/>
    </source>
</evidence>
<evidence type="ECO:0000313" key="15">
    <source>
        <dbReference type="Proteomes" id="UP001166004"/>
    </source>
</evidence>
<proteinExistence type="inferred from homology"/>
<dbReference type="Pfam" id="PF01071">
    <property type="entry name" value="GARS_A"/>
    <property type="match status" value="1"/>
</dbReference>
<dbReference type="SUPFAM" id="SSF51246">
    <property type="entry name" value="Rudiment single hybrid motif"/>
    <property type="match status" value="1"/>
</dbReference>
<evidence type="ECO:0000256" key="6">
    <source>
        <dbReference type="ARBA" id="ARBA00022755"/>
    </source>
</evidence>
<dbReference type="Gene3D" id="3.30.1490.20">
    <property type="entry name" value="ATP-grasp fold, A domain"/>
    <property type="match status" value="1"/>
</dbReference>
<keyword evidence="6 11" id="KW-0658">Purine biosynthesis</keyword>
<accession>A0ABX1T255</accession>
<evidence type="ECO:0000256" key="5">
    <source>
        <dbReference type="ARBA" id="ARBA00022741"/>
    </source>
</evidence>
<dbReference type="SUPFAM" id="SSF56059">
    <property type="entry name" value="Glutathione synthetase ATP-binding domain-like"/>
    <property type="match status" value="1"/>
</dbReference>
<evidence type="ECO:0000256" key="8">
    <source>
        <dbReference type="ARBA" id="ARBA00038345"/>
    </source>
</evidence>
<sequence length="421" mass="47150">MKVGIIGSGGREHAFCVALKKSRNVDEIYCFPGNAGTSSMAQNIILNLENFNELKNFITLKKIDLIIVGPEKPLVDGIVDFLEKNNIKVFGPNKLASQLEGSKIFTKNLCQKHNIPTAKFGIFKNSRGANEFIKKTNYPLVIKADGLASGKGVYICINNKEAKSAIKEIFQGKFGKAKNLLIEEFLDGEEMSYFIISDGLTIKNFETAQDHKRVLEGDLGKNTGGMGAYSPSRMINDELNEKILKKIIKPTLRGLKELGATYKGFLYAGLMIIKGEPYLIEYNVRMGDPECQTILPKLSSDLLEIFLACCDKKLNQINVKWHNKKSLCVVVCSKGYPDNFKKNILIEDLDNINLNESEYCYHAGTINNNDKIYAVGGRVLNFVCLSEDFSEARIRVFNLIDSLNWSGGFYRKDIGYKVINK</sequence>
<dbReference type="InterPro" id="IPR037123">
    <property type="entry name" value="PRibGlycinamide_synth_C_sf"/>
</dbReference>
<dbReference type="InterPro" id="IPR020561">
    <property type="entry name" value="PRibGlycinamid_synth_ATP-grasp"/>
</dbReference>
<keyword evidence="5 12" id="KW-0547">Nucleotide-binding</keyword>